<evidence type="ECO:0000313" key="9">
    <source>
        <dbReference type="EMBL" id="HGI30249.1"/>
    </source>
</evidence>
<protein>
    <submittedName>
        <fullName evidence="9">Carbohydrate ABC transporter permease</fullName>
    </submittedName>
</protein>
<feature type="transmembrane region" description="Helical" evidence="7">
    <location>
        <begin position="148"/>
        <end position="170"/>
    </location>
</feature>
<dbReference type="GO" id="GO:0055085">
    <property type="term" value="P:transmembrane transport"/>
    <property type="evidence" value="ECO:0007669"/>
    <property type="project" value="InterPro"/>
</dbReference>
<evidence type="ECO:0000256" key="1">
    <source>
        <dbReference type="ARBA" id="ARBA00004651"/>
    </source>
</evidence>
<dbReference type="GO" id="GO:0005886">
    <property type="term" value="C:plasma membrane"/>
    <property type="evidence" value="ECO:0007669"/>
    <property type="project" value="UniProtKB-SubCell"/>
</dbReference>
<keyword evidence="5 7" id="KW-1133">Transmembrane helix</keyword>
<comment type="caution">
    <text evidence="9">The sequence shown here is derived from an EMBL/GenBank/DDBJ whole genome shotgun (WGS) entry which is preliminary data.</text>
</comment>
<name>A0A7V3YFP1_9BACT</name>
<dbReference type="AlphaFoldDB" id="A0A7V3YFP1"/>
<dbReference type="Pfam" id="PF00528">
    <property type="entry name" value="BPD_transp_1"/>
    <property type="match status" value="1"/>
</dbReference>
<evidence type="ECO:0000256" key="5">
    <source>
        <dbReference type="ARBA" id="ARBA00022989"/>
    </source>
</evidence>
<keyword evidence="4 7" id="KW-0812">Transmembrane</keyword>
<feature type="transmembrane region" description="Helical" evidence="7">
    <location>
        <begin position="12"/>
        <end position="34"/>
    </location>
</feature>
<dbReference type="PROSITE" id="PS50928">
    <property type="entry name" value="ABC_TM1"/>
    <property type="match status" value="1"/>
</dbReference>
<feature type="transmembrane region" description="Helical" evidence="7">
    <location>
        <begin position="191"/>
        <end position="216"/>
    </location>
</feature>
<feature type="transmembrane region" description="Helical" evidence="7">
    <location>
        <begin position="248"/>
        <end position="269"/>
    </location>
</feature>
<evidence type="ECO:0000256" key="6">
    <source>
        <dbReference type="ARBA" id="ARBA00023136"/>
    </source>
</evidence>
<sequence>MGVVRKRSKVALVFRYVLVGIILFWALFMIYWGVVTSLKPPAETFTVTGLSVPFVQFRPTLENWRTELSVRESRMALLNSVVVAIFATLIAMALGVPAGYALARFKFRRIRNRDLTIWYLSQRVLPPVVVVIPFFLIMRTLRLLDTRLALILVNATFTLPFAVVITRQAFQELPVELEEAAAVDGCSEFTAFWKIALPLAAPTIVAVVAICVAFTWNEFLFALSLTSLRAKTFPVYLAGAEDTRGVQFWFMATRAILALGLPVVLAVAIQKYIVRGLTFGAVKG</sequence>
<organism evidence="9">
    <name type="scientific">Candidatus Caldatribacterium californiense</name>
    <dbReference type="NCBI Taxonomy" id="1454726"/>
    <lineage>
        <taxon>Bacteria</taxon>
        <taxon>Pseudomonadati</taxon>
        <taxon>Atribacterota</taxon>
        <taxon>Atribacteria</taxon>
        <taxon>Atribacterales</taxon>
        <taxon>Candidatus Caldatribacteriaceae</taxon>
        <taxon>Candidatus Caldatribacterium</taxon>
    </lineage>
</organism>
<evidence type="ECO:0000256" key="7">
    <source>
        <dbReference type="RuleBase" id="RU363032"/>
    </source>
</evidence>
<feature type="transmembrane region" description="Helical" evidence="7">
    <location>
        <begin position="77"/>
        <end position="103"/>
    </location>
</feature>
<keyword evidence="3" id="KW-1003">Cell membrane</keyword>
<keyword evidence="2 7" id="KW-0813">Transport</keyword>
<reference evidence="9" key="1">
    <citation type="journal article" date="2020" name="mSystems">
        <title>Genome- and Community-Level Interaction Insights into Carbon Utilization and Element Cycling Functions of Hydrothermarchaeota in Hydrothermal Sediment.</title>
        <authorList>
            <person name="Zhou Z."/>
            <person name="Liu Y."/>
            <person name="Xu W."/>
            <person name="Pan J."/>
            <person name="Luo Z.H."/>
            <person name="Li M."/>
        </authorList>
    </citation>
    <scope>NUCLEOTIDE SEQUENCE [LARGE SCALE GENOMIC DNA]</scope>
    <source>
        <strain evidence="9">SpSt-747</strain>
    </source>
</reference>
<evidence type="ECO:0000256" key="2">
    <source>
        <dbReference type="ARBA" id="ARBA00022448"/>
    </source>
</evidence>
<keyword evidence="6 7" id="KW-0472">Membrane</keyword>
<dbReference type="Gene3D" id="1.10.3720.10">
    <property type="entry name" value="MetI-like"/>
    <property type="match status" value="1"/>
</dbReference>
<dbReference type="SUPFAM" id="SSF161098">
    <property type="entry name" value="MetI-like"/>
    <property type="match status" value="1"/>
</dbReference>
<dbReference type="InterPro" id="IPR035906">
    <property type="entry name" value="MetI-like_sf"/>
</dbReference>
<evidence type="ECO:0000259" key="8">
    <source>
        <dbReference type="PROSITE" id="PS50928"/>
    </source>
</evidence>
<dbReference type="CDD" id="cd06261">
    <property type="entry name" value="TM_PBP2"/>
    <property type="match status" value="1"/>
</dbReference>
<comment type="subcellular location">
    <subcellularLocation>
        <location evidence="1 7">Cell membrane</location>
        <topology evidence="1 7">Multi-pass membrane protein</topology>
    </subcellularLocation>
</comment>
<proteinExistence type="inferred from homology"/>
<dbReference type="PANTHER" id="PTHR32243">
    <property type="entry name" value="MALTOSE TRANSPORT SYSTEM PERMEASE-RELATED"/>
    <property type="match status" value="1"/>
</dbReference>
<evidence type="ECO:0000256" key="3">
    <source>
        <dbReference type="ARBA" id="ARBA00022475"/>
    </source>
</evidence>
<dbReference type="InterPro" id="IPR000515">
    <property type="entry name" value="MetI-like"/>
</dbReference>
<gene>
    <name evidence="9" type="ORF">ENV30_02900</name>
</gene>
<dbReference type="InterPro" id="IPR050901">
    <property type="entry name" value="BP-dep_ABC_trans_perm"/>
</dbReference>
<accession>A0A7V3YFP1</accession>
<dbReference type="EMBL" id="DTFV01000043">
    <property type="protein sequence ID" value="HGI30249.1"/>
    <property type="molecule type" value="Genomic_DNA"/>
</dbReference>
<feature type="transmembrane region" description="Helical" evidence="7">
    <location>
        <begin position="124"/>
        <end position="142"/>
    </location>
</feature>
<feature type="domain" description="ABC transmembrane type-1" evidence="8">
    <location>
        <begin position="77"/>
        <end position="269"/>
    </location>
</feature>
<evidence type="ECO:0000256" key="4">
    <source>
        <dbReference type="ARBA" id="ARBA00022692"/>
    </source>
</evidence>
<dbReference type="PANTHER" id="PTHR32243:SF18">
    <property type="entry name" value="INNER MEMBRANE ABC TRANSPORTER PERMEASE PROTEIN YCJP"/>
    <property type="match status" value="1"/>
</dbReference>
<comment type="similarity">
    <text evidence="7">Belongs to the binding-protein-dependent transport system permease family.</text>
</comment>